<dbReference type="FunFam" id="3.10.330.20:FF:000002">
    <property type="entry name" value="tRNA (adenine(58)-N(1))-methyltransferase catalytic subunit TRMT61A"/>
    <property type="match status" value="1"/>
</dbReference>
<dbReference type="GO" id="GO:0160107">
    <property type="term" value="F:tRNA (adenine(58)-N1)-methyltransferase activity"/>
    <property type="evidence" value="ECO:0007669"/>
    <property type="project" value="UniProtKB-EC"/>
</dbReference>
<keyword evidence="3 8" id="KW-0808">Transferase</keyword>
<dbReference type="SUPFAM" id="SSF53335">
    <property type="entry name" value="S-adenosyl-L-methionine-dependent methyltransferases"/>
    <property type="match status" value="1"/>
</dbReference>
<keyword evidence="6 8" id="KW-0539">Nucleus</keyword>
<gene>
    <name evidence="11" type="ORF">TBRA_LOCUS241</name>
</gene>
<feature type="domain" description="tRNA (adenine(58)-N(1))-methyltransferase catalytic subunit TRM61 C-terminal" evidence="10">
    <location>
        <begin position="72"/>
        <end position="301"/>
    </location>
</feature>
<keyword evidence="4 8" id="KW-0949">S-adenosyl-L-methionine</keyword>
<evidence type="ECO:0000256" key="1">
    <source>
        <dbReference type="ARBA" id="ARBA00004123"/>
    </source>
</evidence>
<comment type="function">
    <text evidence="8">Catalytic subunit of tRNA (adenine-N(1)-)-methyltransferase, which catalyzes the formation of N(1)-methyladenine at position 58 (m1A58) in initiator methionyl-tRNA.</text>
</comment>
<comment type="catalytic activity">
    <reaction evidence="7">
        <text>an adenosine in mRNA + S-adenosyl-L-methionine = an N(1)-methyladenosine in mRNA + S-adenosyl-L-homocysteine + H(+)</text>
        <dbReference type="Rhea" id="RHEA:55392"/>
        <dbReference type="Rhea" id="RHEA-COMP:12414"/>
        <dbReference type="Rhea" id="RHEA-COMP:12415"/>
        <dbReference type="ChEBI" id="CHEBI:15378"/>
        <dbReference type="ChEBI" id="CHEBI:57856"/>
        <dbReference type="ChEBI" id="CHEBI:59789"/>
        <dbReference type="ChEBI" id="CHEBI:74411"/>
        <dbReference type="ChEBI" id="CHEBI:74491"/>
    </reaction>
</comment>
<keyword evidence="2 8" id="KW-0489">Methyltransferase</keyword>
<dbReference type="EMBL" id="CADCXV010000058">
    <property type="protein sequence ID" value="CAB0028011.1"/>
    <property type="molecule type" value="Genomic_DNA"/>
</dbReference>
<dbReference type="GO" id="GO:0030488">
    <property type="term" value="P:tRNA methylation"/>
    <property type="evidence" value="ECO:0007669"/>
    <property type="project" value="InterPro"/>
</dbReference>
<dbReference type="GO" id="GO:0031515">
    <property type="term" value="C:tRNA (m1A) methyltransferase complex"/>
    <property type="evidence" value="ECO:0007669"/>
    <property type="project" value="UniProtKB-UniRule"/>
</dbReference>
<evidence type="ECO:0000256" key="5">
    <source>
        <dbReference type="ARBA" id="ARBA00022694"/>
    </source>
</evidence>
<dbReference type="PANTHER" id="PTHR12133:SF2">
    <property type="entry name" value="TRNA (ADENINE(58)-N(1))-METHYLTRANSFERASE CATALYTIC SUBUNIT TRMT61A"/>
    <property type="match status" value="1"/>
</dbReference>
<evidence type="ECO:0000256" key="2">
    <source>
        <dbReference type="ARBA" id="ARBA00022603"/>
    </source>
</evidence>
<comment type="similarity">
    <text evidence="8">Belongs to the class I-like SAM-binding methyltransferase superfamily. TRM61 family.</text>
</comment>
<evidence type="ECO:0000256" key="7">
    <source>
        <dbReference type="ARBA" id="ARBA00048481"/>
    </source>
</evidence>
<dbReference type="InterPro" id="IPR029063">
    <property type="entry name" value="SAM-dependent_MTases_sf"/>
</dbReference>
<keyword evidence="12" id="KW-1185">Reference proteome</keyword>
<dbReference type="Proteomes" id="UP000479190">
    <property type="component" value="Unassembled WGS sequence"/>
</dbReference>
<dbReference type="Gene3D" id="3.10.330.20">
    <property type="match status" value="1"/>
</dbReference>
<evidence type="ECO:0000256" key="9">
    <source>
        <dbReference type="PIRSR" id="PIRSR017269-1"/>
    </source>
</evidence>
<dbReference type="Pfam" id="PF08704">
    <property type="entry name" value="GCD14"/>
    <property type="match status" value="1"/>
</dbReference>
<comment type="subcellular location">
    <subcellularLocation>
        <location evidence="1 8">Nucleus</location>
    </subcellularLocation>
</comment>
<feature type="binding site" evidence="9">
    <location>
        <begin position="122"/>
        <end position="125"/>
    </location>
    <ligand>
        <name>S-adenosyl-L-methionine</name>
        <dbReference type="ChEBI" id="CHEBI:59789"/>
    </ligand>
</feature>
<reference evidence="11 12" key="1">
    <citation type="submission" date="2020-02" db="EMBL/GenBank/DDBJ databases">
        <authorList>
            <person name="Ferguson B K."/>
        </authorList>
    </citation>
    <scope>NUCLEOTIDE SEQUENCE [LARGE SCALE GENOMIC DNA]</scope>
</reference>
<evidence type="ECO:0000313" key="12">
    <source>
        <dbReference type="Proteomes" id="UP000479190"/>
    </source>
</evidence>
<dbReference type="InterPro" id="IPR014816">
    <property type="entry name" value="tRNA_MeTrfase_Gcd14"/>
</dbReference>
<dbReference type="EC" id="2.1.1.220" evidence="8"/>
<dbReference type="Gene3D" id="3.40.50.150">
    <property type="entry name" value="Vaccinia Virus protein VP39"/>
    <property type="match status" value="1"/>
</dbReference>
<evidence type="ECO:0000313" key="11">
    <source>
        <dbReference type="EMBL" id="CAB0028011.1"/>
    </source>
</evidence>
<dbReference type="PROSITE" id="PS51620">
    <property type="entry name" value="SAM_TRM61"/>
    <property type="match status" value="1"/>
</dbReference>
<keyword evidence="5 8" id="KW-0819">tRNA processing</keyword>
<sequence length="308" mass="34367">MSFARNKDFIEKGDTVILYLSPSNMHAIQVEEKIKNKKGELVENVFQTKYGALKVVNLVGTKYGSKVELSKGWAFVLQPTPELWTLTLPHRTQIIYTPDISLIVYLLDLVPGSVVIETGTGSGSLSHALVRAVKPLGHLHTFDFHEQRVLTAKEEFMSHGISEFVTVRHRDVCADGFSAELDHKVDAVFLDLPHPWLTIDFAVKAFKTTGGKLCSFSPCIEQVQKTCQKLSEAGFHEINTYECLQEELTVVQKTMNVLNLDDLNHNENGEKPGRYKEPVKVNSVVHPSTTPGHTGFITIATLPPAFIR</sequence>
<evidence type="ECO:0000256" key="8">
    <source>
        <dbReference type="PIRNR" id="PIRNR017269"/>
    </source>
</evidence>
<protein>
    <recommendedName>
        <fullName evidence="8">tRNA (adenine(58)-N(1))-methyltransferase catalytic subunit TRMT61A</fullName>
        <ecNumber evidence="8">2.1.1.220</ecNumber>
    </recommendedName>
</protein>
<dbReference type="PANTHER" id="PTHR12133">
    <property type="entry name" value="TRNA (ADENINE(58)-N(1))-METHYLTRANSFERASE"/>
    <property type="match status" value="1"/>
</dbReference>
<evidence type="ECO:0000256" key="4">
    <source>
        <dbReference type="ARBA" id="ARBA00022691"/>
    </source>
</evidence>
<feature type="binding site" evidence="9">
    <location>
        <position position="191"/>
    </location>
    <ligand>
        <name>S-adenosyl-L-methionine</name>
        <dbReference type="ChEBI" id="CHEBI:59789"/>
    </ligand>
</feature>
<name>A0A6H5HT81_9HYME</name>
<organism evidence="11 12">
    <name type="scientific">Trichogramma brassicae</name>
    <dbReference type="NCBI Taxonomy" id="86971"/>
    <lineage>
        <taxon>Eukaryota</taxon>
        <taxon>Metazoa</taxon>
        <taxon>Ecdysozoa</taxon>
        <taxon>Arthropoda</taxon>
        <taxon>Hexapoda</taxon>
        <taxon>Insecta</taxon>
        <taxon>Pterygota</taxon>
        <taxon>Neoptera</taxon>
        <taxon>Endopterygota</taxon>
        <taxon>Hymenoptera</taxon>
        <taxon>Apocrita</taxon>
        <taxon>Proctotrupomorpha</taxon>
        <taxon>Chalcidoidea</taxon>
        <taxon>Trichogrammatidae</taxon>
        <taxon>Trichogramma</taxon>
    </lineage>
</organism>
<dbReference type="PIRSF" id="PIRSF017269">
    <property type="entry name" value="GCD14"/>
    <property type="match status" value="1"/>
</dbReference>
<comment type="catalytic activity">
    <reaction evidence="8">
        <text>adenosine(58) in tRNA + S-adenosyl-L-methionine = N(1)-methyladenosine(58) in tRNA + S-adenosyl-L-homocysteine + H(+)</text>
        <dbReference type="Rhea" id="RHEA:43152"/>
        <dbReference type="Rhea" id="RHEA-COMP:10365"/>
        <dbReference type="Rhea" id="RHEA-COMP:10366"/>
        <dbReference type="ChEBI" id="CHEBI:15378"/>
        <dbReference type="ChEBI" id="CHEBI:57856"/>
        <dbReference type="ChEBI" id="CHEBI:59789"/>
        <dbReference type="ChEBI" id="CHEBI:74411"/>
        <dbReference type="ChEBI" id="CHEBI:74491"/>
        <dbReference type="EC" id="2.1.1.220"/>
    </reaction>
</comment>
<dbReference type="AlphaFoldDB" id="A0A6H5HT81"/>
<accession>A0A6H5HT81</accession>
<proteinExistence type="inferred from homology"/>
<evidence type="ECO:0000256" key="6">
    <source>
        <dbReference type="ARBA" id="ARBA00023242"/>
    </source>
</evidence>
<dbReference type="InterPro" id="IPR049470">
    <property type="entry name" value="TRM61_C"/>
</dbReference>
<feature type="binding site" evidence="9">
    <location>
        <position position="143"/>
    </location>
    <ligand>
        <name>S-adenosyl-L-methionine</name>
        <dbReference type="ChEBI" id="CHEBI:59789"/>
    </ligand>
</feature>
<evidence type="ECO:0000259" key="10">
    <source>
        <dbReference type="Pfam" id="PF08704"/>
    </source>
</evidence>
<dbReference type="OrthoDB" id="1925287at2759"/>
<evidence type="ECO:0000256" key="3">
    <source>
        <dbReference type="ARBA" id="ARBA00022679"/>
    </source>
</evidence>
<feature type="binding site" evidence="9">
    <location>
        <position position="171"/>
    </location>
    <ligand>
        <name>S-adenosyl-L-methionine</name>
        <dbReference type="ChEBI" id="CHEBI:59789"/>
    </ligand>
</feature>
<dbReference type="GO" id="GO:0005634">
    <property type="term" value="C:nucleus"/>
    <property type="evidence" value="ECO:0007669"/>
    <property type="project" value="UniProtKB-SubCell"/>
</dbReference>